<feature type="domain" description="HSF-type DNA-binding" evidence="11">
    <location>
        <begin position="63"/>
        <end position="87"/>
    </location>
</feature>
<keyword evidence="5" id="KW-0346">Stress response</keyword>
<dbReference type="SMART" id="SM00415">
    <property type="entry name" value="HSF"/>
    <property type="match status" value="1"/>
</dbReference>
<dbReference type="SUPFAM" id="SSF46785">
    <property type="entry name" value="Winged helix' DNA-binding domain"/>
    <property type="match status" value="1"/>
</dbReference>
<comment type="subunit">
    <text evidence="2">Homotrimer.</text>
</comment>
<dbReference type="Pfam" id="PF00447">
    <property type="entry name" value="HSF_DNA-bind"/>
    <property type="match status" value="1"/>
</dbReference>
<comment type="subcellular location">
    <subcellularLocation>
        <location evidence="1">Nucleus</location>
    </subcellularLocation>
</comment>
<dbReference type="Gene3D" id="1.10.10.10">
    <property type="entry name" value="Winged helix-like DNA-binding domain superfamily/Winged helix DNA-binding domain"/>
    <property type="match status" value="1"/>
</dbReference>
<dbReference type="PRINTS" id="PR00056">
    <property type="entry name" value="HSFDOMAIN"/>
</dbReference>
<evidence type="ECO:0000256" key="6">
    <source>
        <dbReference type="ARBA" id="ARBA00023125"/>
    </source>
</evidence>
<keyword evidence="8" id="KW-0539">Nucleus</keyword>
<gene>
    <name evidence="12" type="ORF">R1sor_015038</name>
</gene>
<evidence type="ECO:0000256" key="10">
    <source>
        <dbReference type="SAM" id="MobiDB-lite"/>
    </source>
</evidence>
<evidence type="ECO:0000256" key="4">
    <source>
        <dbReference type="ARBA" id="ARBA00023015"/>
    </source>
</evidence>
<evidence type="ECO:0000256" key="9">
    <source>
        <dbReference type="RuleBase" id="RU004020"/>
    </source>
</evidence>
<evidence type="ECO:0000256" key="3">
    <source>
        <dbReference type="ARBA" id="ARBA00022553"/>
    </source>
</evidence>
<evidence type="ECO:0000256" key="7">
    <source>
        <dbReference type="ARBA" id="ARBA00023163"/>
    </source>
</evidence>
<feature type="region of interest" description="Disordered" evidence="10">
    <location>
        <begin position="118"/>
        <end position="152"/>
    </location>
</feature>
<sequence>MTLLFDNNEGGFLSESHRSMPAPFLTKTYQLVDDPATNDIVSWGEDETTFIVWRPPEFARDLLPNYFKHNNFSSFVRQLNTYGFRKIVPDRWEFANEFFRKGEKHLLCEIHRRKTSSSQATHGGTLQAGRSLSPSSNSADEQAWSPLSSPLSSPRAVVANQAAALSVNEDNDRLRRDNSMLISEIARLHRLYEDILVFLQDKMQVPSSDLSWLTRRLNCHPSLEPQIIQAVPATRLAETKSGAEIVWETKVGGRDRVDFECVPPSQETSCTLQFVSLQATPASGLSTSMRDCTAPTASTLSFLDAKLRELASSTTTVQARVEEVKSVSGPKLFGVPLHSKRRLNTGSWDDVELSSKRVCSFSLEEIDPNRSNLGRDMMTRPLPAKSVKTELALELRPSAVESAPWLKFSATRDERVYI</sequence>
<comment type="caution">
    <text evidence="12">The sequence shown here is derived from an EMBL/GenBank/DDBJ whole genome shotgun (WGS) entry which is preliminary data.</text>
</comment>
<dbReference type="PANTHER" id="PTHR10015:SF304">
    <property type="entry name" value="HEAT STRESS TRANSCRIPTION FACTOR B-4B"/>
    <property type="match status" value="1"/>
</dbReference>
<proteinExistence type="inferred from homology"/>
<dbReference type="Proteomes" id="UP001633002">
    <property type="component" value="Unassembled WGS sequence"/>
</dbReference>
<accession>A0ABD3HHA5</accession>
<evidence type="ECO:0000256" key="5">
    <source>
        <dbReference type="ARBA" id="ARBA00023016"/>
    </source>
</evidence>
<dbReference type="GO" id="GO:0003677">
    <property type="term" value="F:DNA binding"/>
    <property type="evidence" value="ECO:0007669"/>
    <property type="project" value="UniProtKB-KW"/>
</dbReference>
<evidence type="ECO:0000256" key="1">
    <source>
        <dbReference type="ARBA" id="ARBA00004123"/>
    </source>
</evidence>
<keyword evidence="13" id="KW-1185">Reference proteome</keyword>
<dbReference type="AlphaFoldDB" id="A0ABD3HHA5"/>
<protein>
    <recommendedName>
        <fullName evidence="11">HSF-type DNA-binding domain-containing protein</fullName>
    </recommendedName>
</protein>
<evidence type="ECO:0000256" key="8">
    <source>
        <dbReference type="ARBA" id="ARBA00023242"/>
    </source>
</evidence>
<feature type="compositionally biased region" description="Polar residues" evidence="10">
    <location>
        <begin position="118"/>
        <end position="140"/>
    </location>
</feature>
<evidence type="ECO:0000313" key="13">
    <source>
        <dbReference type="Proteomes" id="UP001633002"/>
    </source>
</evidence>
<dbReference type="InterPro" id="IPR000232">
    <property type="entry name" value="HSF_DNA-bd"/>
</dbReference>
<comment type="similarity">
    <text evidence="9">Belongs to the HSF family.</text>
</comment>
<dbReference type="GO" id="GO:0005634">
    <property type="term" value="C:nucleus"/>
    <property type="evidence" value="ECO:0007669"/>
    <property type="project" value="UniProtKB-SubCell"/>
</dbReference>
<dbReference type="InterPro" id="IPR036388">
    <property type="entry name" value="WH-like_DNA-bd_sf"/>
</dbReference>
<dbReference type="EMBL" id="JBJQOH010000004">
    <property type="protein sequence ID" value="KAL3688729.1"/>
    <property type="molecule type" value="Genomic_DNA"/>
</dbReference>
<name>A0ABD3HHA5_9MARC</name>
<reference evidence="12 13" key="1">
    <citation type="submission" date="2024-09" db="EMBL/GenBank/DDBJ databases">
        <title>Chromosome-scale assembly of Riccia sorocarpa.</title>
        <authorList>
            <person name="Paukszto L."/>
        </authorList>
    </citation>
    <scope>NUCLEOTIDE SEQUENCE [LARGE SCALE GENOMIC DNA]</scope>
    <source>
        <strain evidence="12">LP-2024</strain>
        <tissue evidence="12">Aerial parts of the thallus</tissue>
    </source>
</reference>
<keyword evidence="4" id="KW-0805">Transcription regulation</keyword>
<evidence type="ECO:0000313" key="12">
    <source>
        <dbReference type="EMBL" id="KAL3688729.1"/>
    </source>
</evidence>
<dbReference type="PROSITE" id="PS00434">
    <property type="entry name" value="HSF_DOMAIN"/>
    <property type="match status" value="1"/>
</dbReference>
<dbReference type="PANTHER" id="PTHR10015">
    <property type="entry name" value="HEAT SHOCK TRANSCRIPTION FACTOR"/>
    <property type="match status" value="1"/>
</dbReference>
<keyword evidence="7" id="KW-0804">Transcription</keyword>
<keyword evidence="3" id="KW-0597">Phosphoprotein</keyword>
<dbReference type="FunFam" id="1.10.10.10:FF:000037">
    <property type="entry name" value="Heat stress transcription factor B-4"/>
    <property type="match status" value="1"/>
</dbReference>
<organism evidence="12 13">
    <name type="scientific">Riccia sorocarpa</name>
    <dbReference type="NCBI Taxonomy" id="122646"/>
    <lineage>
        <taxon>Eukaryota</taxon>
        <taxon>Viridiplantae</taxon>
        <taxon>Streptophyta</taxon>
        <taxon>Embryophyta</taxon>
        <taxon>Marchantiophyta</taxon>
        <taxon>Marchantiopsida</taxon>
        <taxon>Marchantiidae</taxon>
        <taxon>Marchantiales</taxon>
        <taxon>Ricciaceae</taxon>
        <taxon>Riccia</taxon>
    </lineage>
</organism>
<keyword evidence="6" id="KW-0238">DNA-binding</keyword>
<dbReference type="InterPro" id="IPR036390">
    <property type="entry name" value="WH_DNA-bd_sf"/>
</dbReference>
<evidence type="ECO:0000259" key="11">
    <source>
        <dbReference type="PROSITE" id="PS00434"/>
    </source>
</evidence>
<evidence type="ECO:0000256" key="2">
    <source>
        <dbReference type="ARBA" id="ARBA00011233"/>
    </source>
</evidence>